<sequence length="678" mass="78747">MATTTRNKHKQILKEAEEAAAKERSSVQEIADESENDSSYLYESEILLEKSFITIQEINDNTISDASISDLNIIINDEVEVNKHSLLMKERKPPSKITKPKTSWVWKFFQFNDDNTKTICQINGCEKMLAWCGSPSSMKTHLSGMHKITKAIAMRYEEEELENLKKPDNIINPHDSSKQKSLTKNVIGFVIGTVQPLSIVEDPDFINMINGFDERYKVPCIKTLKDRIFTAYEIGKNTLKSQFMQVQDISLTLDAWSSPAHLPYLGITAHWLTSKFEPQEVLLSMEELPYPHGVIEIQEHLFDLFYEWGIDSKIIAIVTDNGSNELIGKCKHLISFLSADKKKQQLKESQIYLYRQQAMQETEDKDLERKAENIICLDVIKANNTRWNSTLYAFQRLIILKPAIQMLKASLMSNTNSITRKEGEKLEVLCPTIYEWKVIREIVELLNPFEEATRLLSGINYPTIGFTYPIMYNLRERLETEFNLLETSEASEYQNAILEDIIARWDFPQILCLKGSFFDPRFKSLDFINSQEKCNQIINQLKEEYEILKQDNTARLPDHNDTNESTTMGNFWKKKNAKITAPIKDEFQHYLNVTELPALEEYDSFSWWSTNKNQYPILHQIAMKYLSIPATSVTSERLFSDAKNLITPQRTRLDSFLINQLMFLKRNRNYVDIFREAE</sequence>
<evidence type="ECO:0000259" key="7">
    <source>
        <dbReference type="Pfam" id="PF05699"/>
    </source>
</evidence>
<dbReference type="AlphaFoldDB" id="A0A915Z1X0"/>
<dbReference type="PANTHER" id="PTHR46481">
    <property type="entry name" value="ZINC FINGER BED DOMAIN-CONTAINING PROTEIN 4"/>
    <property type="match status" value="1"/>
</dbReference>
<dbReference type="GO" id="GO:0005634">
    <property type="term" value="C:nucleus"/>
    <property type="evidence" value="ECO:0007669"/>
    <property type="project" value="UniProtKB-SubCell"/>
</dbReference>
<gene>
    <name evidence="8" type="ORF">CHRIB12_LOCUS7248</name>
</gene>
<evidence type="ECO:0000256" key="6">
    <source>
        <dbReference type="SAM" id="MobiDB-lite"/>
    </source>
</evidence>
<evidence type="ECO:0000256" key="4">
    <source>
        <dbReference type="ARBA" id="ARBA00022833"/>
    </source>
</evidence>
<keyword evidence="2" id="KW-0479">Metal-binding</keyword>
<organism evidence="8 9">
    <name type="scientific">Rhizophagus irregularis</name>
    <dbReference type="NCBI Taxonomy" id="588596"/>
    <lineage>
        <taxon>Eukaryota</taxon>
        <taxon>Fungi</taxon>
        <taxon>Fungi incertae sedis</taxon>
        <taxon>Mucoromycota</taxon>
        <taxon>Glomeromycotina</taxon>
        <taxon>Glomeromycetes</taxon>
        <taxon>Glomerales</taxon>
        <taxon>Glomeraceae</taxon>
        <taxon>Rhizophagus</taxon>
    </lineage>
</organism>
<feature type="compositionally biased region" description="Basic residues" evidence="6">
    <location>
        <begin position="1"/>
        <end position="11"/>
    </location>
</feature>
<comment type="caution">
    <text evidence="8">The sequence shown here is derived from an EMBL/GenBank/DDBJ whole genome shotgun (WGS) entry which is preliminary data.</text>
</comment>
<evidence type="ECO:0000256" key="2">
    <source>
        <dbReference type="ARBA" id="ARBA00022723"/>
    </source>
</evidence>
<evidence type="ECO:0000256" key="5">
    <source>
        <dbReference type="ARBA" id="ARBA00023242"/>
    </source>
</evidence>
<proteinExistence type="predicted"/>
<dbReference type="EMBL" id="CAGKOT010000012">
    <property type="protein sequence ID" value="CAB5358285.1"/>
    <property type="molecule type" value="Genomic_DNA"/>
</dbReference>
<accession>A0A915Z1X0</accession>
<dbReference type="Pfam" id="PF05699">
    <property type="entry name" value="Dimer_Tnp_hAT"/>
    <property type="match status" value="1"/>
</dbReference>
<dbReference type="VEuPathDB" id="FungiDB:RhiirFUN_001151"/>
<evidence type="ECO:0000313" key="8">
    <source>
        <dbReference type="EMBL" id="CAB5358285.1"/>
    </source>
</evidence>
<dbReference type="GO" id="GO:0046983">
    <property type="term" value="F:protein dimerization activity"/>
    <property type="evidence" value="ECO:0007669"/>
    <property type="project" value="InterPro"/>
</dbReference>
<evidence type="ECO:0000256" key="3">
    <source>
        <dbReference type="ARBA" id="ARBA00022771"/>
    </source>
</evidence>
<feature type="compositionally biased region" description="Basic and acidic residues" evidence="6">
    <location>
        <begin position="12"/>
        <end position="26"/>
    </location>
</feature>
<dbReference type="PANTHER" id="PTHR46481:SF10">
    <property type="entry name" value="ZINC FINGER BED DOMAIN-CONTAINING PROTEIN 39"/>
    <property type="match status" value="1"/>
</dbReference>
<evidence type="ECO:0000256" key="1">
    <source>
        <dbReference type="ARBA" id="ARBA00004123"/>
    </source>
</evidence>
<keyword evidence="3" id="KW-0863">Zinc-finger</keyword>
<dbReference type="InterPro" id="IPR008906">
    <property type="entry name" value="HATC_C_dom"/>
</dbReference>
<dbReference type="OrthoDB" id="2431100at2759"/>
<dbReference type="GO" id="GO:0008270">
    <property type="term" value="F:zinc ion binding"/>
    <property type="evidence" value="ECO:0007669"/>
    <property type="project" value="UniProtKB-KW"/>
</dbReference>
<dbReference type="VEuPathDB" id="FungiDB:RhiirFUN_017355"/>
<comment type="subcellular location">
    <subcellularLocation>
        <location evidence="1">Nucleus</location>
    </subcellularLocation>
</comment>
<evidence type="ECO:0000313" key="9">
    <source>
        <dbReference type="Proteomes" id="UP000684084"/>
    </source>
</evidence>
<feature type="domain" description="HAT C-terminal dimerisation" evidence="7">
    <location>
        <begin position="588"/>
        <end position="667"/>
    </location>
</feature>
<dbReference type="Proteomes" id="UP000684084">
    <property type="component" value="Unassembled WGS sequence"/>
</dbReference>
<name>A0A915Z1X0_9GLOM</name>
<keyword evidence="4" id="KW-0862">Zinc</keyword>
<feature type="region of interest" description="Disordered" evidence="6">
    <location>
        <begin position="1"/>
        <end position="32"/>
    </location>
</feature>
<protein>
    <recommendedName>
        <fullName evidence="7">HAT C-terminal dimerisation domain-containing protein</fullName>
    </recommendedName>
</protein>
<reference evidence="8" key="1">
    <citation type="submission" date="2020-05" db="EMBL/GenBank/DDBJ databases">
        <authorList>
            <person name="Rincon C."/>
            <person name="Sanders R I."/>
            <person name="Robbins C."/>
            <person name="Chaturvedi A."/>
        </authorList>
    </citation>
    <scope>NUCLEOTIDE SEQUENCE</scope>
    <source>
        <strain evidence="8">CHB12</strain>
    </source>
</reference>
<keyword evidence="5" id="KW-0539">Nucleus</keyword>
<dbReference type="InterPro" id="IPR052035">
    <property type="entry name" value="ZnF_BED_domain_contain"/>
</dbReference>